<evidence type="ECO:0000313" key="3">
    <source>
        <dbReference type="Proteomes" id="UP000299102"/>
    </source>
</evidence>
<dbReference type="Proteomes" id="UP000299102">
    <property type="component" value="Unassembled WGS sequence"/>
</dbReference>
<dbReference type="AlphaFoldDB" id="A0A4C2A3V2"/>
<protein>
    <submittedName>
        <fullName evidence="2">Uncharacterized protein</fullName>
    </submittedName>
</protein>
<feature type="compositionally biased region" description="Pro residues" evidence="1">
    <location>
        <begin position="12"/>
        <end position="21"/>
    </location>
</feature>
<evidence type="ECO:0000256" key="1">
    <source>
        <dbReference type="SAM" id="MobiDB-lite"/>
    </source>
</evidence>
<evidence type="ECO:0000313" key="2">
    <source>
        <dbReference type="EMBL" id="GBP93665.1"/>
    </source>
</evidence>
<name>A0A4C2A3V2_EUMVA</name>
<gene>
    <name evidence="2" type="ORF">EVAR_65790_1</name>
</gene>
<organism evidence="2 3">
    <name type="scientific">Eumeta variegata</name>
    <name type="common">Bagworm moth</name>
    <name type="synonym">Eumeta japonica</name>
    <dbReference type="NCBI Taxonomy" id="151549"/>
    <lineage>
        <taxon>Eukaryota</taxon>
        <taxon>Metazoa</taxon>
        <taxon>Ecdysozoa</taxon>
        <taxon>Arthropoda</taxon>
        <taxon>Hexapoda</taxon>
        <taxon>Insecta</taxon>
        <taxon>Pterygota</taxon>
        <taxon>Neoptera</taxon>
        <taxon>Endopterygota</taxon>
        <taxon>Lepidoptera</taxon>
        <taxon>Glossata</taxon>
        <taxon>Ditrysia</taxon>
        <taxon>Tineoidea</taxon>
        <taxon>Psychidae</taxon>
        <taxon>Oiketicinae</taxon>
        <taxon>Eumeta</taxon>
    </lineage>
</organism>
<reference evidence="2 3" key="1">
    <citation type="journal article" date="2019" name="Commun. Biol.">
        <title>The bagworm genome reveals a unique fibroin gene that provides high tensile strength.</title>
        <authorList>
            <person name="Kono N."/>
            <person name="Nakamura H."/>
            <person name="Ohtoshi R."/>
            <person name="Tomita M."/>
            <person name="Numata K."/>
            <person name="Arakawa K."/>
        </authorList>
    </citation>
    <scope>NUCLEOTIDE SEQUENCE [LARGE SCALE GENOMIC DNA]</scope>
</reference>
<dbReference type="EMBL" id="BGZK01002404">
    <property type="protein sequence ID" value="GBP93665.1"/>
    <property type="molecule type" value="Genomic_DNA"/>
</dbReference>
<proteinExistence type="predicted"/>
<comment type="caution">
    <text evidence="2">The sequence shown here is derived from an EMBL/GenBank/DDBJ whole genome shotgun (WGS) entry which is preliminary data.</text>
</comment>
<sequence length="167" mass="18691">MRLDDRPFATARPPPPRPPTRAPARGHVPLSSSFDRRTVWCAPPELGDRAGDRNAARMRRPRRGAEVSGCLYLHEQSSFSKFSDELWERILTLKRYVTRPATPVALALRSGIWQNAAIGREWDTASYICLYVGPKPRRVRAAARVARAGREARAALGPRPEVSVHSD</sequence>
<feature type="region of interest" description="Disordered" evidence="1">
    <location>
        <begin position="1"/>
        <end position="30"/>
    </location>
</feature>
<keyword evidence="3" id="KW-1185">Reference proteome</keyword>
<accession>A0A4C2A3V2</accession>